<evidence type="ECO:0000313" key="9">
    <source>
        <dbReference type="Proteomes" id="UP000644167"/>
    </source>
</evidence>
<proteinExistence type="inferred from homology"/>
<dbReference type="PANTHER" id="PTHR30419">
    <property type="entry name" value="HTH-TYPE TRANSCRIPTIONAL REGULATOR YBHD"/>
    <property type="match status" value="1"/>
</dbReference>
<dbReference type="Proteomes" id="UP000253506">
    <property type="component" value="Unassembled WGS sequence"/>
</dbReference>
<evidence type="ECO:0000256" key="4">
    <source>
        <dbReference type="ARBA" id="ARBA00023163"/>
    </source>
</evidence>
<dbReference type="PROSITE" id="PS50931">
    <property type="entry name" value="HTH_LYSR"/>
    <property type="match status" value="1"/>
</dbReference>
<dbReference type="EMBL" id="QPJQ01000030">
    <property type="protein sequence ID" value="RCW97933.1"/>
    <property type="molecule type" value="Genomic_DNA"/>
</dbReference>
<reference evidence="6 9" key="2">
    <citation type="submission" date="2021-02" db="EMBL/GenBank/DDBJ databases">
        <title>The genome of Marinomonas foliarum JZW.</title>
        <authorList>
            <person name="Sun M."/>
        </authorList>
    </citation>
    <scope>NUCLEOTIDE SEQUENCE [LARGE SCALE GENOMIC DNA]</scope>
    <source>
        <strain evidence="6 9">JZW</strain>
    </source>
</reference>
<sequence length="299" mass="32940">MNDISLKYFHAVAKTGSLSAASEEMHVAVSAISRQIAQLEEKLQLTLFERKARGMALTPAGDILYTYALRNTLEFKNVMSEMKGISNIQQQSIALACPEGMAWDFLPHIITQFRLEYPSARFSLQVVDSSRATQLVRDGSVDAAFTFNLQPEQGVEVSLQVPSPVVALLSKKHPLASQQEISIRDLTEYPIATSEPGTTLSYLFEIACHIEGVQVIPALSSSSVGAIYTFVCESDNAIALCGELTVARRAQNDGLVILPIRDPSLAQRSLQVQIMSRRKLPVIVRYFLSHLTESLKKQG</sequence>
<name>A0A368ZQE6_9GAMM</name>
<dbReference type="AlphaFoldDB" id="A0A368ZQE6"/>
<dbReference type="EMBL" id="CP070273">
    <property type="protein sequence ID" value="QRV22733.1"/>
    <property type="molecule type" value="Genomic_DNA"/>
</dbReference>
<evidence type="ECO:0000256" key="2">
    <source>
        <dbReference type="ARBA" id="ARBA00023015"/>
    </source>
</evidence>
<accession>A0A368ZQE6</accession>
<comment type="similarity">
    <text evidence="1">Belongs to the LysR transcriptional regulatory family.</text>
</comment>
<gene>
    <name evidence="7" type="ORF">DFP77_13016</name>
    <name evidence="6" type="ORF">JSY38_11675</name>
</gene>
<dbReference type="InterPro" id="IPR050950">
    <property type="entry name" value="HTH-type_LysR_regulators"/>
</dbReference>
<evidence type="ECO:0000256" key="1">
    <source>
        <dbReference type="ARBA" id="ARBA00009437"/>
    </source>
</evidence>
<evidence type="ECO:0000313" key="6">
    <source>
        <dbReference type="EMBL" id="QRV22733.1"/>
    </source>
</evidence>
<dbReference type="RefSeq" id="WP_114412926.1">
    <property type="nucleotide sequence ID" value="NZ_CP070273.1"/>
</dbReference>
<evidence type="ECO:0000313" key="8">
    <source>
        <dbReference type="Proteomes" id="UP000253506"/>
    </source>
</evidence>
<evidence type="ECO:0000259" key="5">
    <source>
        <dbReference type="PROSITE" id="PS50931"/>
    </source>
</evidence>
<dbReference type="FunFam" id="1.10.10.10:FF:000001">
    <property type="entry name" value="LysR family transcriptional regulator"/>
    <property type="match status" value="1"/>
</dbReference>
<feature type="domain" description="HTH lysR-type" evidence="5">
    <location>
        <begin position="1"/>
        <end position="58"/>
    </location>
</feature>
<keyword evidence="3 7" id="KW-0238">DNA-binding</keyword>
<keyword evidence="2" id="KW-0805">Transcription regulation</keyword>
<dbReference type="Proteomes" id="UP000644167">
    <property type="component" value="Chromosome"/>
</dbReference>
<protein>
    <submittedName>
        <fullName evidence="7">DNA-binding transcriptional LysR family regulator</fullName>
    </submittedName>
    <submittedName>
        <fullName evidence="6">LysR family transcriptional regulator</fullName>
    </submittedName>
</protein>
<dbReference type="Pfam" id="PF03466">
    <property type="entry name" value="LysR_substrate"/>
    <property type="match status" value="1"/>
</dbReference>
<evidence type="ECO:0000313" key="7">
    <source>
        <dbReference type="EMBL" id="RCW97933.1"/>
    </source>
</evidence>
<dbReference type="InterPro" id="IPR005119">
    <property type="entry name" value="LysR_subst-bd"/>
</dbReference>
<dbReference type="InterPro" id="IPR036390">
    <property type="entry name" value="WH_DNA-bd_sf"/>
</dbReference>
<dbReference type="GO" id="GO:0003677">
    <property type="term" value="F:DNA binding"/>
    <property type="evidence" value="ECO:0007669"/>
    <property type="project" value="UniProtKB-KW"/>
</dbReference>
<dbReference type="GO" id="GO:0005829">
    <property type="term" value="C:cytosol"/>
    <property type="evidence" value="ECO:0007669"/>
    <property type="project" value="TreeGrafter"/>
</dbReference>
<dbReference type="Gene3D" id="3.40.190.290">
    <property type="match status" value="1"/>
</dbReference>
<dbReference type="GO" id="GO:0003700">
    <property type="term" value="F:DNA-binding transcription factor activity"/>
    <property type="evidence" value="ECO:0007669"/>
    <property type="project" value="InterPro"/>
</dbReference>
<organism evidence="7 8">
    <name type="scientific">Marinomonas foliarum</name>
    <dbReference type="NCBI Taxonomy" id="491950"/>
    <lineage>
        <taxon>Bacteria</taxon>
        <taxon>Pseudomonadati</taxon>
        <taxon>Pseudomonadota</taxon>
        <taxon>Gammaproteobacteria</taxon>
        <taxon>Oceanospirillales</taxon>
        <taxon>Oceanospirillaceae</taxon>
        <taxon>Marinomonas</taxon>
    </lineage>
</organism>
<dbReference type="Pfam" id="PF00126">
    <property type="entry name" value="HTH_1"/>
    <property type="match status" value="1"/>
</dbReference>
<dbReference type="InterPro" id="IPR000847">
    <property type="entry name" value="LysR_HTH_N"/>
</dbReference>
<reference evidence="7 8" key="1">
    <citation type="submission" date="2018-07" db="EMBL/GenBank/DDBJ databases">
        <title>Genomic Encyclopedia of Type Strains, Phase III (KMG-III): the genomes of soil and plant-associated and newly described type strains.</title>
        <authorList>
            <person name="Whitman W."/>
        </authorList>
    </citation>
    <scope>NUCLEOTIDE SEQUENCE [LARGE SCALE GENOMIC DNA]</scope>
    <source>
        <strain evidence="7 8">CECT 7731</strain>
    </source>
</reference>
<keyword evidence="9" id="KW-1185">Reference proteome</keyword>
<dbReference type="SUPFAM" id="SSF53850">
    <property type="entry name" value="Periplasmic binding protein-like II"/>
    <property type="match status" value="1"/>
</dbReference>
<keyword evidence="4" id="KW-0804">Transcription</keyword>
<dbReference type="SUPFAM" id="SSF46785">
    <property type="entry name" value="Winged helix' DNA-binding domain"/>
    <property type="match status" value="1"/>
</dbReference>
<dbReference type="InterPro" id="IPR036388">
    <property type="entry name" value="WH-like_DNA-bd_sf"/>
</dbReference>
<dbReference type="PANTHER" id="PTHR30419:SF8">
    <property type="entry name" value="NITROGEN ASSIMILATION TRANSCRIPTIONAL ACTIVATOR-RELATED"/>
    <property type="match status" value="1"/>
</dbReference>
<dbReference type="Gene3D" id="1.10.10.10">
    <property type="entry name" value="Winged helix-like DNA-binding domain superfamily/Winged helix DNA-binding domain"/>
    <property type="match status" value="1"/>
</dbReference>
<dbReference type="OrthoDB" id="8839922at2"/>
<evidence type="ECO:0000256" key="3">
    <source>
        <dbReference type="ARBA" id="ARBA00023125"/>
    </source>
</evidence>